<evidence type="ECO:0000256" key="2">
    <source>
        <dbReference type="SAM" id="Phobius"/>
    </source>
</evidence>
<comment type="caution">
    <text evidence="3">The sequence shown here is derived from an EMBL/GenBank/DDBJ whole genome shotgun (WGS) entry which is preliminary data.</text>
</comment>
<keyword evidence="4" id="KW-1185">Reference proteome</keyword>
<keyword evidence="2" id="KW-1133">Transmembrane helix</keyword>
<name>A0AAV7MCT8_PLEWA</name>
<keyword evidence="2" id="KW-0812">Transmembrane</keyword>
<evidence type="ECO:0000256" key="1">
    <source>
        <dbReference type="SAM" id="MobiDB-lite"/>
    </source>
</evidence>
<evidence type="ECO:0000313" key="4">
    <source>
        <dbReference type="Proteomes" id="UP001066276"/>
    </source>
</evidence>
<protein>
    <submittedName>
        <fullName evidence="3">Uncharacterized protein</fullName>
    </submittedName>
</protein>
<accession>A0AAV7MCT8</accession>
<evidence type="ECO:0000313" key="3">
    <source>
        <dbReference type="EMBL" id="KAJ1100600.1"/>
    </source>
</evidence>
<reference evidence="3" key="1">
    <citation type="journal article" date="2022" name="bioRxiv">
        <title>Sequencing and chromosome-scale assembly of the giantPleurodeles waltlgenome.</title>
        <authorList>
            <person name="Brown T."/>
            <person name="Elewa A."/>
            <person name="Iarovenko S."/>
            <person name="Subramanian E."/>
            <person name="Araus A.J."/>
            <person name="Petzold A."/>
            <person name="Susuki M."/>
            <person name="Suzuki K.-i.T."/>
            <person name="Hayashi T."/>
            <person name="Toyoda A."/>
            <person name="Oliveira C."/>
            <person name="Osipova E."/>
            <person name="Leigh N.D."/>
            <person name="Simon A."/>
            <person name="Yun M.H."/>
        </authorList>
    </citation>
    <scope>NUCLEOTIDE SEQUENCE</scope>
    <source>
        <strain evidence="3">20211129_DDA</strain>
        <tissue evidence="3">Liver</tissue>
    </source>
</reference>
<gene>
    <name evidence="3" type="ORF">NDU88_005681</name>
</gene>
<dbReference type="EMBL" id="JANPWB010000014">
    <property type="protein sequence ID" value="KAJ1100600.1"/>
    <property type="molecule type" value="Genomic_DNA"/>
</dbReference>
<sequence>DTEECCACYKKSVCDAILSLSVCGAVVGIGRLLFLLCGRWCWRIRASRRRPERASEAQPKLQRLPGYPS</sequence>
<feature type="transmembrane region" description="Helical" evidence="2">
    <location>
        <begin position="17"/>
        <end position="42"/>
    </location>
</feature>
<feature type="non-terminal residue" evidence="3">
    <location>
        <position position="69"/>
    </location>
</feature>
<feature type="non-terminal residue" evidence="3">
    <location>
        <position position="1"/>
    </location>
</feature>
<feature type="region of interest" description="Disordered" evidence="1">
    <location>
        <begin position="48"/>
        <end position="69"/>
    </location>
</feature>
<organism evidence="3 4">
    <name type="scientific">Pleurodeles waltl</name>
    <name type="common">Iberian ribbed newt</name>
    <dbReference type="NCBI Taxonomy" id="8319"/>
    <lineage>
        <taxon>Eukaryota</taxon>
        <taxon>Metazoa</taxon>
        <taxon>Chordata</taxon>
        <taxon>Craniata</taxon>
        <taxon>Vertebrata</taxon>
        <taxon>Euteleostomi</taxon>
        <taxon>Amphibia</taxon>
        <taxon>Batrachia</taxon>
        <taxon>Caudata</taxon>
        <taxon>Salamandroidea</taxon>
        <taxon>Salamandridae</taxon>
        <taxon>Pleurodelinae</taxon>
        <taxon>Pleurodeles</taxon>
    </lineage>
</organism>
<dbReference type="AlphaFoldDB" id="A0AAV7MCT8"/>
<proteinExistence type="predicted"/>
<dbReference type="Proteomes" id="UP001066276">
    <property type="component" value="Chromosome 10"/>
</dbReference>
<keyword evidence="2" id="KW-0472">Membrane</keyword>